<dbReference type="RefSeq" id="WP_076326725.1">
    <property type="nucleotide sequence ID" value="NZ_MRTF01000033.1"/>
</dbReference>
<dbReference type="AlphaFoldDB" id="A0A1R1AA94"/>
<name>A0A1R1AA94_PAELA</name>
<feature type="transmembrane region" description="Helical" evidence="1">
    <location>
        <begin position="24"/>
        <end position="44"/>
    </location>
</feature>
<comment type="caution">
    <text evidence="2">The sequence shown here is derived from an EMBL/GenBank/DDBJ whole genome shotgun (WGS) entry which is preliminary data.</text>
</comment>
<evidence type="ECO:0000313" key="2">
    <source>
        <dbReference type="EMBL" id="OME82338.1"/>
    </source>
</evidence>
<keyword evidence="1" id="KW-0812">Transmembrane</keyword>
<gene>
    <name evidence="2" type="ORF">BK123_34180</name>
</gene>
<reference evidence="2 3" key="1">
    <citation type="submission" date="2016-11" db="EMBL/GenBank/DDBJ databases">
        <title>Paenibacillus species isolates.</title>
        <authorList>
            <person name="Beno S.M."/>
        </authorList>
    </citation>
    <scope>NUCLEOTIDE SEQUENCE [LARGE SCALE GENOMIC DNA]</scope>
    <source>
        <strain evidence="2 3">FSL F4-0100</strain>
    </source>
</reference>
<sequence>MSRKNNNPGKKVSENWKVLLRNTILTALTTSLITTILSFSLWNWQFDKTKEQEKWDKKFGIFSRLTDDLAMHHTLLSAKLKFNLELHSRTKGIQFASIEEKRRIEDELEEYLPYEYEGLVEYDKNKPKLIGSFFIAEATFGDKTDKAILDYLNNIINKRPQEHIDTYLARLNKKEATINIQDLVDSIYIDADILRQNILEQMKNELGL</sequence>
<dbReference type="Proteomes" id="UP000187074">
    <property type="component" value="Unassembled WGS sequence"/>
</dbReference>
<keyword evidence="1" id="KW-1133">Transmembrane helix</keyword>
<accession>A0A1R1AA94</accession>
<evidence type="ECO:0000313" key="3">
    <source>
        <dbReference type="Proteomes" id="UP000187074"/>
    </source>
</evidence>
<evidence type="ECO:0000256" key="1">
    <source>
        <dbReference type="SAM" id="Phobius"/>
    </source>
</evidence>
<organism evidence="2 3">
    <name type="scientific">Paenibacillus lautus</name>
    <name type="common">Bacillus lautus</name>
    <dbReference type="NCBI Taxonomy" id="1401"/>
    <lineage>
        <taxon>Bacteria</taxon>
        <taxon>Bacillati</taxon>
        <taxon>Bacillota</taxon>
        <taxon>Bacilli</taxon>
        <taxon>Bacillales</taxon>
        <taxon>Paenibacillaceae</taxon>
        <taxon>Paenibacillus</taxon>
    </lineage>
</organism>
<dbReference type="OrthoDB" id="9895952at2"/>
<proteinExistence type="predicted"/>
<keyword evidence="1" id="KW-0472">Membrane</keyword>
<dbReference type="STRING" id="1401.BK123_34180"/>
<protein>
    <submittedName>
        <fullName evidence="2">Uncharacterized protein</fullName>
    </submittedName>
</protein>
<dbReference type="EMBL" id="MRTF01000033">
    <property type="protein sequence ID" value="OME82338.1"/>
    <property type="molecule type" value="Genomic_DNA"/>
</dbReference>